<dbReference type="Proteomes" id="UP000692954">
    <property type="component" value="Unassembled WGS sequence"/>
</dbReference>
<proteinExistence type="predicted"/>
<reference evidence="2" key="1">
    <citation type="submission" date="2021-01" db="EMBL/GenBank/DDBJ databases">
        <authorList>
            <consortium name="Genoscope - CEA"/>
            <person name="William W."/>
        </authorList>
    </citation>
    <scope>NUCLEOTIDE SEQUENCE</scope>
</reference>
<organism evidence="2 3">
    <name type="scientific">Paramecium sonneborni</name>
    <dbReference type="NCBI Taxonomy" id="65129"/>
    <lineage>
        <taxon>Eukaryota</taxon>
        <taxon>Sar</taxon>
        <taxon>Alveolata</taxon>
        <taxon>Ciliophora</taxon>
        <taxon>Intramacronucleata</taxon>
        <taxon>Oligohymenophorea</taxon>
        <taxon>Peniculida</taxon>
        <taxon>Parameciidae</taxon>
        <taxon>Paramecium</taxon>
    </lineage>
</organism>
<keyword evidence="1" id="KW-0472">Membrane</keyword>
<name>A0A8S1R9V2_9CILI</name>
<keyword evidence="3" id="KW-1185">Reference proteome</keyword>
<evidence type="ECO:0000313" key="3">
    <source>
        <dbReference type="Proteomes" id="UP000692954"/>
    </source>
</evidence>
<keyword evidence="1" id="KW-1133">Transmembrane helix</keyword>
<evidence type="ECO:0000313" key="2">
    <source>
        <dbReference type="EMBL" id="CAD8123889.1"/>
    </source>
</evidence>
<comment type="caution">
    <text evidence="2">The sequence shown here is derived from an EMBL/GenBank/DDBJ whole genome shotgun (WGS) entry which is preliminary data.</text>
</comment>
<evidence type="ECO:0008006" key="4">
    <source>
        <dbReference type="Google" id="ProtNLM"/>
    </source>
</evidence>
<sequence length="204" mass="24127">MIYNSKDQQLSYFIQISNFSSKNKILNILKVSFINRNIHYYQCHFFQIITNLVIIFNSVIFLIDTPTAEDQIEFINLINLLFLIYDTIQATLKIIALVSSCQKQDLILPKKEYLREIWSIQIFQSSLYSIKSIQNNISNQVFENDTASVICIFRLFKRCCNSIIFLLYLFRYSLSRYIFFGGQLKNTLSRENFENLKNSILIVF</sequence>
<dbReference type="EMBL" id="CAJJDN010000147">
    <property type="protein sequence ID" value="CAD8123889.1"/>
    <property type="molecule type" value="Genomic_DNA"/>
</dbReference>
<keyword evidence="1" id="KW-0812">Transmembrane</keyword>
<dbReference type="AlphaFoldDB" id="A0A8S1R9V2"/>
<feature type="transmembrane region" description="Helical" evidence="1">
    <location>
        <begin position="45"/>
        <end position="63"/>
    </location>
</feature>
<evidence type="ECO:0000256" key="1">
    <source>
        <dbReference type="SAM" id="Phobius"/>
    </source>
</evidence>
<gene>
    <name evidence="2" type="ORF">PSON_ATCC_30995.1.T1470165</name>
</gene>
<feature type="transmembrane region" description="Helical" evidence="1">
    <location>
        <begin position="75"/>
        <end position="98"/>
    </location>
</feature>
<protein>
    <recommendedName>
        <fullName evidence="4">Transmembrane protein</fullName>
    </recommendedName>
</protein>
<accession>A0A8S1R9V2</accession>